<dbReference type="Pfam" id="PF00072">
    <property type="entry name" value="Response_reg"/>
    <property type="match status" value="1"/>
</dbReference>
<dbReference type="InterPro" id="IPR011006">
    <property type="entry name" value="CheY-like_superfamily"/>
</dbReference>
<evidence type="ECO:0000259" key="3">
    <source>
        <dbReference type="PROSITE" id="PS50110"/>
    </source>
</evidence>
<evidence type="ECO:0000313" key="4">
    <source>
        <dbReference type="EMBL" id="MFD1219974.1"/>
    </source>
</evidence>
<sequence length="308" mass="34690">MRFFIVDDDQGIRSMLADLIEDEALGEVVGEAEDGSLVTAELLELKRVDILLIDLLMPLRDGIQTVREIAPLFSGKIIMISQIESKDMIGEAYSLGIEYYIAKPINRLEVLAVIRKVEERLRLQKSIQDIQKSLQVLNLGGPPERPESSSTRHTITSSGRTLLSELGMIGEAGSKDLLDMLEYLYEHDTSAEAPHTFPALKDIFRGIAVRKLGSAASDSDIAKEVKASEQRVRRALFQTLNHIASLGLTDYSNPKFENIASKYFDFTEIRKKMMELQNDVEPSFSQTKINTKKFVQVLYMEAKRLIHV</sequence>
<evidence type="ECO:0000256" key="2">
    <source>
        <dbReference type="SAM" id="MobiDB-lite"/>
    </source>
</evidence>
<reference evidence="5" key="1">
    <citation type="journal article" date="2019" name="Int. J. Syst. Evol. Microbiol.">
        <title>The Global Catalogue of Microorganisms (GCM) 10K type strain sequencing project: providing services to taxonomists for standard genome sequencing and annotation.</title>
        <authorList>
            <consortium name="The Broad Institute Genomics Platform"/>
            <consortium name="The Broad Institute Genome Sequencing Center for Infectious Disease"/>
            <person name="Wu L."/>
            <person name="Ma J."/>
        </authorList>
    </citation>
    <scope>NUCLEOTIDE SEQUENCE [LARGE SCALE GENOMIC DNA]</scope>
    <source>
        <strain evidence="5">CCUG 53270</strain>
    </source>
</reference>
<evidence type="ECO:0000256" key="1">
    <source>
        <dbReference type="PROSITE-ProRule" id="PRU00169"/>
    </source>
</evidence>
<proteinExistence type="predicted"/>
<dbReference type="InterPro" id="IPR013972">
    <property type="entry name" value="YcbB"/>
</dbReference>
<evidence type="ECO:0000313" key="5">
    <source>
        <dbReference type="Proteomes" id="UP001597180"/>
    </source>
</evidence>
<feature type="domain" description="Response regulatory" evidence="3">
    <location>
        <begin position="2"/>
        <end position="118"/>
    </location>
</feature>
<dbReference type="SMART" id="SM00448">
    <property type="entry name" value="REC"/>
    <property type="match status" value="1"/>
</dbReference>
<dbReference type="InterPro" id="IPR052048">
    <property type="entry name" value="ST_Response_Regulator"/>
</dbReference>
<accession>A0ABW3UIA2</accession>
<dbReference type="RefSeq" id="WP_345594306.1">
    <property type="nucleotide sequence ID" value="NZ_BAABJG010000055.1"/>
</dbReference>
<dbReference type="SUPFAM" id="SSF52172">
    <property type="entry name" value="CheY-like"/>
    <property type="match status" value="1"/>
</dbReference>
<dbReference type="PROSITE" id="PS50110">
    <property type="entry name" value="RESPONSE_REGULATORY"/>
    <property type="match status" value="1"/>
</dbReference>
<comment type="caution">
    <text evidence="4">The sequence shown here is derived from an EMBL/GenBank/DDBJ whole genome shotgun (WGS) entry which is preliminary data.</text>
</comment>
<dbReference type="Proteomes" id="UP001597180">
    <property type="component" value="Unassembled WGS sequence"/>
</dbReference>
<name>A0ABW3UIA2_9BACL</name>
<organism evidence="4 5">
    <name type="scientific">Paenibacillus vulneris</name>
    <dbReference type="NCBI Taxonomy" id="1133364"/>
    <lineage>
        <taxon>Bacteria</taxon>
        <taxon>Bacillati</taxon>
        <taxon>Bacillota</taxon>
        <taxon>Bacilli</taxon>
        <taxon>Bacillales</taxon>
        <taxon>Paenibacillaceae</taxon>
        <taxon>Paenibacillus</taxon>
    </lineage>
</organism>
<dbReference type="EMBL" id="JBHTLU010000012">
    <property type="protein sequence ID" value="MFD1219974.1"/>
    <property type="molecule type" value="Genomic_DNA"/>
</dbReference>
<protein>
    <submittedName>
        <fullName evidence="4">Response regulator</fullName>
    </submittedName>
</protein>
<dbReference type="InterPro" id="IPR001789">
    <property type="entry name" value="Sig_transdc_resp-reg_receiver"/>
</dbReference>
<keyword evidence="5" id="KW-1185">Reference proteome</keyword>
<dbReference type="Gene3D" id="3.40.50.2300">
    <property type="match status" value="1"/>
</dbReference>
<dbReference type="PANTHER" id="PTHR43228:SF8">
    <property type="entry name" value="TRANSCRIPTIONAL REGULATORY PROTEIN GLNL"/>
    <property type="match status" value="1"/>
</dbReference>
<feature type="region of interest" description="Disordered" evidence="2">
    <location>
        <begin position="137"/>
        <end position="156"/>
    </location>
</feature>
<keyword evidence="1" id="KW-0597">Phosphoprotein</keyword>
<gene>
    <name evidence="4" type="ORF">ACFQ4B_07580</name>
</gene>
<feature type="modified residue" description="4-aspartylphosphate" evidence="1">
    <location>
        <position position="54"/>
    </location>
</feature>
<dbReference type="PANTHER" id="PTHR43228">
    <property type="entry name" value="TWO-COMPONENT RESPONSE REGULATOR"/>
    <property type="match status" value="1"/>
</dbReference>
<dbReference type="Pfam" id="PF08664">
    <property type="entry name" value="YcbB"/>
    <property type="match status" value="1"/>
</dbReference>